<dbReference type="PANTHER" id="PTHR11638">
    <property type="entry name" value="ATP-DEPENDENT CLP PROTEASE"/>
    <property type="match status" value="1"/>
</dbReference>
<gene>
    <name evidence="4" type="ORF">BK671_22355</name>
</gene>
<reference evidence="4 5" key="1">
    <citation type="submission" date="2016-10" db="EMBL/GenBank/DDBJ databases">
        <title>Comparative genome analysis of multiple Pseudomonas spp. focuses on biocontrol and plant growth promoting traits.</title>
        <authorList>
            <person name="Tao X.-Y."/>
            <person name="Taylor C.G."/>
        </authorList>
    </citation>
    <scope>NUCLEOTIDE SEQUENCE [LARGE SCALE GENOMIC DNA]</scope>
    <source>
        <strain evidence="4 5">24D3</strain>
    </source>
</reference>
<dbReference type="AlphaFoldDB" id="A0A423L477"/>
<keyword evidence="1" id="KW-0547">Nucleotide-binding</keyword>
<evidence type="ECO:0000256" key="1">
    <source>
        <dbReference type="ARBA" id="ARBA00022741"/>
    </source>
</evidence>
<organism evidence="4 5">
    <name type="scientific">Pseudomonas fluorescens</name>
    <dbReference type="NCBI Taxonomy" id="294"/>
    <lineage>
        <taxon>Bacteria</taxon>
        <taxon>Pseudomonadati</taxon>
        <taxon>Pseudomonadota</taxon>
        <taxon>Gammaproteobacteria</taxon>
        <taxon>Pseudomonadales</taxon>
        <taxon>Pseudomonadaceae</taxon>
        <taxon>Pseudomonas</taxon>
    </lineage>
</organism>
<keyword evidence="2" id="KW-0067">ATP-binding</keyword>
<dbReference type="Proteomes" id="UP000285757">
    <property type="component" value="Unassembled WGS sequence"/>
</dbReference>
<comment type="caution">
    <text evidence="4">The sequence shown here is derived from an EMBL/GenBank/DDBJ whole genome shotgun (WGS) entry which is preliminary data.</text>
</comment>
<dbReference type="EMBL" id="MOBU01000018">
    <property type="protein sequence ID" value="RON63118.1"/>
    <property type="molecule type" value="Genomic_DNA"/>
</dbReference>
<name>A0A423L477_PSEFL</name>
<proteinExistence type="predicted"/>
<evidence type="ECO:0000313" key="4">
    <source>
        <dbReference type="EMBL" id="RON63118.1"/>
    </source>
</evidence>
<dbReference type="SUPFAM" id="SSF52540">
    <property type="entry name" value="P-loop containing nucleoside triphosphate hydrolases"/>
    <property type="match status" value="1"/>
</dbReference>
<dbReference type="InterPro" id="IPR027417">
    <property type="entry name" value="P-loop_NTPase"/>
</dbReference>
<dbReference type="Gene3D" id="3.40.50.300">
    <property type="entry name" value="P-loop containing nucleotide triphosphate hydrolases"/>
    <property type="match status" value="1"/>
</dbReference>
<dbReference type="GO" id="GO:0034605">
    <property type="term" value="P:cellular response to heat"/>
    <property type="evidence" value="ECO:0007669"/>
    <property type="project" value="TreeGrafter"/>
</dbReference>
<dbReference type="Pfam" id="PF07724">
    <property type="entry name" value="AAA_2"/>
    <property type="match status" value="1"/>
</dbReference>
<accession>A0A423L477</accession>
<sequence length="206" mass="23451">MSFFNDMLQQSHRRQKQEKALSRENLADAGVMQAHLMHQTVLQSRFRFDVNAVMNSLRGEVFGQDQALNILEGMLKVVRADHGDPHRPLFIALFLGPTGVGKTEIVRASARALHGDADAFCRVDMNTLSREHYGASLTGAPPWLCRCQRSVDFIFFIFYQLIFDEVGFFVSYRRYIVEHVEEYWSGEACLAHLAIEGGNEFTPVVH</sequence>
<dbReference type="GO" id="GO:0005737">
    <property type="term" value="C:cytoplasm"/>
    <property type="evidence" value="ECO:0007669"/>
    <property type="project" value="TreeGrafter"/>
</dbReference>
<dbReference type="InterPro" id="IPR003959">
    <property type="entry name" value="ATPase_AAA_core"/>
</dbReference>
<dbReference type="PANTHER" id="PTHR11638:SF18">
    <property type="entry name" value="HEAT SHOCK PROTEIN 104"/>
    <property type="match status" value="1"/>
</dbReference>
<protein>
    <recommendedName>
        <fullName evidence="3">ATPase AAA-type core domain-containing protein</fullName>
    </recommendedName>
</protein>
<dbReference type="InterPro" id="IPR050130">
    <property type="entry name" value="ClpA_ClpB"/>
</dbReference>
<dbReference type="GO" id="GO:0005524">
    <property type="term" value="F:ATP binding"/>
    <property type="evidence" value="ECO:0007669"/>
    <property type="project" value="UniProtKB-KW"/>
</dbReference>
<evidence type="ECO:0000259" key="3">
    <source>
        <dbReference type="Pfam" id="PF07724"/>
    </source>
</evidence>
<feature type="domain" description="ATPase AAA-type core" evidence="3">
    <location>
        <begin position="88"/>
        <end position="147"/>
    </location>
</feature>
<evidence type="ECO:0000256" key="2">
    <source>
        <dbReference type="ARBA" id="ARBA00022840"/>
    </source>
</evidence>
<dbReference type="GO" id="GO:0016887">
    <property type="term" value="F:ATP hydrolysis activity"/>
    <property type="evidence" value="ECO:0007669"/>
    <property type="project" value="InterPro"/>
</dbReference>
<evidence type="ECO:0000313" key="5">
    <source>
        <dbReference type="Proteomes" id="UP000285757"/>
    </source>
</evidence>